<protein>
    <submittedName>
        <fullName evidence="2">Uncharacterized protein</fullName>
    </submittedName>
</protein>
<feature type="region of interest" description="Disordered" evidence="1">
    <location>
        <begin position="1"/>
        <end position="38"/>
    </location>
</feature>
<evidence type="ECO:0000256" key="1">
    <source>
        <dbReference type="SAM" id="MobiDB-lite"/>
    </source>
</evidence>
<dbReference type="Proteomes" id="UP001223761">
    <property type="component" value="Chromosome"/>
</dbReference>
<dbReference type="EMBL" id="CP133076">
    <property type="protein sequence ID" value="WMJ17551.1"/>
    <property type="molecule type" value="Genomic_DNA"/>
</dbReference>
<evidence type="ECO:0000313" key="2">
    <source>
        <dbReference type="EMBL" id="OKO95433.1"/>
    </source>
</evidence>
<sequence>MAAGFNQRERPPVNSGTANEAPWSSGEHARPGYCGVGWGWGKDVGIVRNP</sequence>
<reference evidence="3 5" key="4">
    <citation type="submission" date="2023-08" db="EMBL/GenBank/DDBJ databases">
        <title>Genome sequencing of the thermostable Gram positive bacteria Geobacillus proteiniphilus strain T-6.</title>
        <authorList>
            <person name="Shulami S."/>
            <person name="Shoham Y."/>
        </authorList>
    </citation>
    <scope>NUCLEOTIDE SEQUENCE [LARGE SCALE GENOMIC DNA]</scope>
    <source>
        <strain evidence="3 5">T-6</strain>
    </source>
</reference>
<proteinExistence type="predicted"/>
<reference evidence="4" key="2">
    <citation type="submission" date="2017-01" db="EMBL/GenBank/DDBJ databases">
        <title>Genome sequencing and annotation of Geobacillus sp. 1017, a Hydrocarbon-Oxidizing Thermophilic Bacterium Isolated from a Heavy Oil Reservoir (China).</title>
        <authorList>
            <person name="Kadnikov V.V."/>
            <person name="Mardanov A.V."/>
            <person name="Poltaraus A.B."/>
            <person name="Sokolova D.S."/>
            <person name="Semenova E.M."/>
            <person name="Ravin N.V."/>
            <person name="Tourova T.P."/>
            <person name="Nazina T.N."/>
        </authorList>
    </citation>
    <scope>NUCLEOTIDE SEQUENCE [LARGE SCALE GENOMIC DNA]</scope>
    <source>
        <strain evidence="4">1017</strain>
    </source>
</reference>
<keyword evidence="5" id="KW-1185">Reference proteome</keyword>
<reference evidence="2 4" key="1">
    <citation type="submission" date="2016-11" db="EMBL/GenBank/DDBJ databases">
        <authorList>
            <person name="Kadnikov V."/>
            <person name="Nazina T."/>
        </authorList>
    </citation>
    <scope>NUCLEOTIDE SEQUENCE [LARGE SCALE GENOMIC DNA]</scope>
    <source>
        <strain evidence="2 4">1017</strain>
    </source>
</reference>
<evidence type="ECO:0000313" key="3">
    <source>
        <dbReference type="EMBL" id="WMJ17551.1"/>
    </source>
</evidence>
<organism evidence="2 4">
    <name type="scientific">Geobacillus proteiniphilus</name>
    <dbReference type="NCBI Taxonomy" id="860353"/>
    <lineage>
        <taxon>Bacteria</taxon>
        <taxon>Bacillati</taxon>
        <taxon>Bacillota</taxon>
        <taxon>Bacilli</taxon>
        <taxon>Bacillales</taxon>
        <taxon>Anoxybacillaceae</taxon>
        <taxon>Geobacillus</taxon>
    </lineage>
</organism>
<gene>
    <name evidence="2" type="ORF">BRO54_0868</name>
    <name evidence="3" type="ORF">RA955_05660</name>
</gene>
<evidence type="ECO:0000313" key="4">
    <source>
        <dbReference type="Proteomes" id="UP000186030"/>
    </source>
</evidence>
<dbReference type="EMBL" id="MQMG01000007">
    <property type="protein sequence ID" value="OKO95433.1"/>
    <property type="molecule type" value="Genomic_DNA"/>
</dbReference>
<reference evidence="2" key="3">
    <citation type="journal article" date="2019" name="Int. J. Syst. Evol. Microbiol.">
        <title>Geobacillus proteiniphilus sp. nov., a thermophilic bacterium isolated from a high-temperature heavy oil reservoir in China.</title>
        <authorList>
            <person name="Semenova E.M."/>
            <person name="Sokolova D.S."/>
            <person name="Grouzdev D.S."/>
            <person name="Poltaraus A.B."/>
            <person name="Vinokurova N.G."/>
            <person name="Tourova T.P."/>
            <person name="Nazina T.N."/>
        </authorList>
    </citation>
    <scope>NUCLEOTIDE SEQUENCE</scope>
    <source>
        <strain evidence="2">1017</strain>
    </source>
</reference>
<dbReference type="Proteomes" id="UP000186030">
    <property type="component" value="Unassembled WGS sequence"/>
</dbReference>
<dbReference type="AlphaFoldDB" id="A0A1Q5T5C8"/>
<dbReference type="RefSeq" id="WP_161496641.1">
    <property type="nucleotide sequence ID" value="NZ_CP133076.1"/>
</dbReference>
<evidence type="ECO:0000313" key="5">
    <source>
        <dbReference type="Proteomes" id="UP001223761"/>
    </source>
</evidence>
<accession>A0A1Q5T5C8</accession>
<name>A0A1Q5T5C8_9BACL</name>